<organism evidence="2 3">
    <name type="scientific">Halarcobacter ebronensis</name>
    <dbReference type="NCBI Taxonomy" id="1462615"/>
    <lineage>
        <taxon>Bacteria</taxon>
        <taxon>Pseudomonadati</taxon>
        <taxon>Campylobacterota</taxon>
        <taxon>Epsilonproteobacteria</taxon>
        <taxon>Campylobacterales</taxon>
        <taxon>Arcobacteraceae</taxon>
        <taxon>Halarcobacter</taxon>
    </lineage>
</organism>
<comment type="caution">
    <text evidence="2">The sequence shown here is derived from an EMBL/GenBank/DDBJ whole genome shotgun (WGS) entry which is preliminary data.</text>
</comment>
<gene>
    <name evidence="2" type="ORF">CRV08_10950</name>
</gene>
<protein>
    <recommendedName>
        <fullName evidence="4">WG repeat-containing protein</fullName>
    </recommendedName>
</protein>
<accession>A0A4Q0YA28</accession>
<dbReference type="InterPro" id="IPR032774">
    <property type="entry name" value="WG_beta_rep"/>
</dbReference>
<dbReference type="Proteomes" id="UP000290172">
    <property type="component" value="Unassembled WGS sequence"/>
</dbReference>
<dbReference type="Pfam" id="PF14903">
    <property type="entry name" value="WG_beta_rep"/>
    <property type="match status" value="2"/>
</dbReference>
<dbReference type="PROSITE" id="PS51257">
    <property type="entry name" value="PROKAR_LIPOPROTEIN"/>
    <property type="match status" value="1"/>
</dbReference>
<dbReference type="PANTHER" id="PTHR37841:SF1">
    <property type="entry name" value="DUF3298 DOMAIN-CONTAINING PROTEIN"/>
    <property type="match status" value="1"/>
</dbReference>
<dbReference type="PANTHER" id="PTHR37841">
    <property type="entry name" value="GLR2918 PROTEIN"/>
    <property type="match status" value="1"/>
</dbReference>
<name>A0A4Q0YA28_9BACT</name>
<reference evidence="2 3" key="1">
    <citation type="submission" date="2017-10" db="EMBL/GenBank/DDBJ databases">
        <title>Genomics of the genus Arcobacter.</title>
        <authorList>
            <person name="Perez-Cataluna A."/>
            <person name="Figueras M.J."/>
        </authorList>
    </citation>
    <scope>NUCLEOTIDE SEQUENCE [LARGE SCALE GENOMIC DNA]</scope>
    <source>
        <strain evidence="2 3">CECT 8993</strain>
    </source>
</reference>
<proteinExistence type="predicted"/>
<dbReference type="RefSeq" id="WP_128982036.1">
    <property type="nucleotide sequence ID" value="NZ_PDKJ01000010.1"/>
</dbReference>
<evidence type="ECO:0000313" key="2">
    <source>
        <dbReference type="EMBL" id="RXJ67102.1"/>
    </source>
</evidence>
<evidence type="ECO:0000313" key="3">
    <source>
        <dbReference type="Proteomes" id="UP000290172"/>
    </source>
</evidence>
<dbReference type="AlphaFoldDB" id="A0A4Q0YA28"/>
<keyword evidence="1" id="KW-0732">Signal</keyword>
<dbReference type="EMBL" id="PDKJ01000010">
    <property type="protein sequence ID" value="RXJ67102.1"/>
    <property type="molecule type" value="Genomic_DNA"/>
</dbReference>
<evidence type="ECO:0000256" key="1">
    <source>
        <dbReference type="SAM" id="SignalP"/>
    </source>
</evidence>
<feature type="signal peptide" evidence="1">
    <location>
        <begin position="1"/>
        <end position="22"/>
    </location>
</feature>
<evidence type="ECO:0008006" key="4">
    <source>
        <dbReference type="Google" id="ProtNLM"/>
    </source>
</evidence>
<sequence length="231" mass="26088">MKKYLMGISIVLALVGCATNNAVVVVGDKEGLLDKNGNVLIKAIYEKIDIFDLDGTMYAIVKDVGNKYGITDLNGNIKLDIKFDSIGRYINGFAKVEVGDKYGLINKNFELVLEPIYEDIRTVIDNSIVVKKELEENKVKFGCFNTNIEEIAPLEYDMIYLSSENRMRVKRDNLWGFMDTSCKLIVEPKYSFVKDYSNGLAKVIGTNGLVTYIDLQGEEIERKTFNEGLNF</sequence>
<feature type="chain" id="PRO_5020656534" description="WG repeat-containing protein" evidence="1">
    <location>
        <begin position="23"/>
        <end position="231"/>
    </location>
</feature>